<reference evidence="1" key="1">
    <citation type="submission" date="2013-07" db="EMBL/GenBank/DDBJ databases">
        <title>Sub-species coevolution in mutualistic symbiosis.</title>
        <authorList>
            <person name="Murfin K."/>
            <person name="Klassen J."/>
            <person name="Lee M."/>
            <person name="Forst S."/>
            <person name="Stock P."/>
            <person name="Goodrich-Blair H."/>
        </authorList>
    </citation>
    <scope>NUCLEOTIDE SEQUENCE [LARGE SCALE GENOMIC DNA]</scope>
    <source>
        <strain evidence="1">Kraussei Becker Underwood</strain>
    </source>
</reference>
<comment type="caution">
    <text evidence="1">The sequence shown here is derived from an EMBL/GenBank/DDBJ whole genome shotgun (WGS) entry which is preliminary data.</text>
</comment>
<dbReference type="Proteomes" id="UP000028493">
    <property type="component" value="Unassembled WGS sequence"/>
</dbReference>
<protein>
    <submittedName>
        <fullName evidence="1">Uncharacterized protein</fullName>
    </submittedName>
</protein>
<dbReference type="EMBL" id="CBSZ010000154">
    <property type="protein sequence ID" value="CDH24081.1"/>
    <property type="molecule type" value="Genomic_DNA"/>
</dbReference>
<organism evidence="1">
    <name type="scientific">Xenorhabdus bovienii str. kraussei Becker Underwood</name>
    <dbReference type="NCBI Taxonomy" id="1398204"/>
    <lineage>
        <taxon>Bacteria</taxon>
        <taxon>Pseudomonadati</taxon>
        <taxon>Pseudomonadota</taxon>
        <taxon>Gammaproteobacteria</taxon>
        <taxon>Enterobacterales</taxon>
        <taxon>Morganellaceae</taxon>
        <taxon>Xenorhabdus</taxon>
    </lineage>
</organism>
<accession>A0A077PTG8</accession>
<sequence length="40" mass="4522">MRYQGKIDSHCPLIEENSGVIESIFSLVWGFIALRKLLSA</sequence>
<evidence type="ECO:0000313" key="1">
    <source>
        <dbReference type="EMBL" id="CDH24081.1"/>
    </source>
</evidence>
<name>A0A077PTG8_XENBV</name>
<dbReference type="AlphaFoldDB" id="A0A077PTG8"/>
<gene>
    <name evidence="1" type="ORF">XBKB1_2370021</name>
</gene>
<dbReference type="HOGENOM" id="CLU_3298801_0_0_6"/>
<proteinExistence type="predicted"/>